<dbReference type="Proteomes" id="UP000568022">
    <property type="component" value="Unassembled WGS sequence"/>
</dbReference>
<reference evidence="2 3" key="1">
    <citation type="submission" date="2020-08" db="EMBL/GenBank/DDBJ databases">
        <title>Genomic Encyclopedia of Type Strains, Phase III (KMG-III): the genomes of soil and plant-associated and newly described type strains.</title>
        <authorList>
            <person name="Whitman W."/>
        </authorList>
    </citation>
    <scope>NUCLEOTIDE SEQUENCE [LARGE SCALE GENOMIC DNA]</scope>
    <source>
        <strain evidence="2 3">CECT 3226</strain>
    </source>
</reference>
<proteinExistence type="predicted"/>
<dbReference type="AlphaFoldDB" id="A0A7W8BPX0"/>
<name>A0A7W8BPX0_9ACTN</name>
<gene>
    <name evidence="2" type="ORF">FHS32_002206</name>
</gene>
<protein>
    <submittedName>
        <fullName evidence="2">Uncharacterized protein YbjT (DUF2867 family)</fullName>
    </submittedName>
</protein>
<dbReference type="EMBL" id="JACHJE010000004">
    <property type="protein sequence ID" value="MBB5125474.1"/>
    <property type="molecule type" value="Genomic_DNA"/>
</dbReference>
<feature type="compositionally biased region" description="Polar residues" evidence="1">
    <location>
        <begin position="76"/>
        <end position="88"/>
    </location>
</feature>
<sequence>MTILVSGVSGVSGHLGRLVLDRLLARGGPASGLVAGARSPRRRALRGRSAVTSMTGPHRAGPSGSRPAQRLPSRMTRATSAGSSFMGT</sequence>
<evidence type="ECO:0000313" key="2">
    <source>
        <dbReference type="EMBL" id="MBB5125474.1"/>
    </source>
</evidence>
<evidence type="ECO:0000313" key="3">
    <source>
        <dbReference type="Proteomes" id="UP000568022"/>
    </source>
</evidence>
<feature type="region of interest" description="Disordered" evidence="1">
    <location>
        <begin position="30"/>
        <end position="88"/>
    </location>
</feature>
<evidence type="ECO:0000256" key="1">
    <source>
        <dbReference type="SAM" id="MobiDB-lite"/>
    </source>
</evidence>
<keyword evidence="3" id="KW-1185">Reference proteome</keyword>
<organism evidence="2 3">
    <name type="scientific">Streptomyces griseoloalbus</name>
    <dbReference type="NCBI Taxonomy" id="67303"/>
    <lineage>
        <taxon>Bacteria</taxon>
        <taxon>Bacillati</taxon>
        <taxon>Actinomycetota</taxon>
        <taxon>Actinomycetes</taxon>
        <taxon>Kitasatosporales</taxon>
        <taxon>Streptomycetaceae</taxon>
        <taxon>Streptomyces</taxon>
    </lineage>
</organism>
<comment type="caution">
    <text evidence="2">The sequence shown here is derived from an EMBL/GenBank/DDBJ whole genome shotgun (WGS) entry which is preliminary data.</text>
</comment>
<accession>A0A7W8BPX0</accession>